<reference evidence="4" key="2">
    <citation type="submission" date="2004-02" db="EMBL/GenBank/DDBJ databases">
        <authorList>
            <consortium name="Genoscope"/>
            <consortium name="Whitehead Institute Centre for Genome Research"/>
        </authorList>
    </citation>
    <scope>NUCLEOTIDE SEQUENCE</scope>
</reference>
<keyword evidence="1" id="KW-0547">Nucleotide-binding</keyword>
<dbReference type="HOGENOM" id="CLU_240589_0_0_1"/>
<accession>Q4SEV1</accession>
<organism evidence="4">
    <name type="scientific">Tetraodon nigroviridis</name>
    <name type="common">Spotted green pufferfish</name>
    <name type="synonym">Chelonodon nigroviridis</name>
    <dbReference type="NCBI Taxonomy" id="99883"/>
    <lineage>
        <taxon>Eukaryota</taxon>
        <taxon>Metazoa</taxon>
        <taxon>Chordata</taxon>
        <taxon>Craniata</taxon>
        <taxon>Vertebrata</taxon>
        <taxon>Euteleostomi</taxon>
        <taxon>Actinopterygii</taxon>
        <taxon>Neopterygii</taxon>
        <taxon>Teleostei</taxon>
        <taxon>Neoteleostei</taxon>
        <taxon>Acanthomorphata</taxon>
        <taxon>Eupercaria</taxon>
        <taxon>Tetraodontiformes</taxon>
        <taxon>Tetradontoidea</taxon>
        <taxon>Tetraodontidae</taxon>
        <taxon>Tetraodon</taxon>
    </lineage>
</organism>
<evidence type="ECO:0000313" key="4">
    <source>
        <dbReference type="EMBL" id="CAG00831.1"/>
    </source>
</evidence>
<evidence type="ECO:0000256" key="2">
    <source>
        <dbReference type="ARBA" id="ARBA00022840"/>
    </source>
</evidence>
<dbReference type="InterPro" id="IPR004009">
    <property type="entry name" value="SH3_Myosin"/>
</dbReference>
<gene>
    <name evidence="4" type="ORF">GSTENG00019374001</name>
</gene>
<dbReference type="GO" id="GO:0005524">
    <property type="term" value="F:ATP binding"/>
    <property type="evidence" value="ECO:0007669"/>
    <property type="project" value="UniProtKB-KW"/>
</dbReference>
<dbReference type="GO" id="GO:0003774">
    <property type="term" value="F:cytoskeletal motor activity"/>
    <property type="evidence" value="ECO:0007669"/>
    <property type="project" value="InterPro"/>
</dbReference>
<dbReference type="SUPFAM" id="SSF50084">
    <property type="entry name" value="Myosin S1 fragment, N-terminal domain"/>
    <property type="match status" value="1"/>
</dbReference>
<name>Q4SEV1_TETNG</name>
<protein>
    <submittedName>
        <fullName evidence="4">(spotted green pufferfish) hypothetical protein</fullName>
    </submittedName>
</protein>
<dbReference type="GO" id="GO:0016459">
    <property type="term" value="C:myosin complex"/>
    <property type="evidence" value="ECO:0007669"/>
    <property type="project" value="InterPro"/>
</dbReference>
<dbReference type="OrthoDB" id="6108017at2759"/>
<reference evidence="4" key="1">
    <citation type="journal article" date="2004" name="Nature">
        <title>Genome duplication in the teleost fish Tetraodon nigroviridis reveals the early vertebrate proto-karyotype.</title>
        <authorList>
            <person name="Jaillon O."/>
            <person name="Aury J.-M."/>
            <person name="Brunet F."/>
            <person name="Petit J.-L."/>
            <person name="Stange-Thomann N."/>
            <person name="Mauceli E."/>
            <person name="Bouneau L."/>
            <person name="Fischer C."/>
            <person name="Ozouf-Costaz C."/>
            <person name="Bernot A."/>
            <person name="Nicaud S."/>
            <person name="Jaffe D."/>
            <person name="Fisher S."/>
            <person name="Lutfalla G."/>
            <person name="Dossat C."/>
            <person name="Segurens B."/>
            <person name="Dasilva C."/>
            <person name="Salanoubat M."/>
            <person name="Levy M."/>
            <person name="Boudet N."/>
            <person name="Castellano S."/>
            <person name="Anthouard V."/>
            <person name="Jubin C."/>
            <person name="Castelli V."/>
            <person name="Katinka M."/>
            <person name="Vacherie B."/>
            <person name="Biemont C."/>
            <person name="Skalli Z."/>
            <person name="Cattolico L."/>
            <person name="Poulain J."/>
            <person name="De Berardinis V."/>
            <person name="Cruaud C."/>
            <person name="Duprat S."/>
            <person name="Brottier P."/>
            <person name="Coutanceau J.-P."/>
            <person name="Gouzy J."/>
            <person name="Parra G."/>
            <person name="Lardier G."/>
            <person name="Chapple C."/>
            <person name="McKernan K.J."/>
            <person name="McEwan P."/>
            <person name="Bosak S."/>
            <person name="Kellis M."/>
            <person name="Volff J.-N."/>
            <person name="Guigo R."/>
            <person name="Zody M.C."/>
            <person name="Mesirov J."/>
            <person name="Lindblad-Toh K."/>
            <person name="Birren B."/>
            <person name="Nusbaum C."/>
            <person name="Kahn D."/>
            <person name="Robinson-Rechavi M."/>
            <person name="Laudet V."/>
            <person name="Schachter V."/>
            <person name="Quetier F."/>
            <person name="Saurin W."/>
            <person name="Scarpelli C."/>
            <person name="Wincker P."/>
            <person name="Lander E.S."/>
            <person name="Weissenbach J."/>
            <person name="Roest Crollius H."/>
        </authorList>
    </citation>
    <scope>NUCLEOTIDE SEQUENCE [LARGE SCALE GENOMIC DNA]</scope>
</reference>
<dbReference type="EMBL" id="CAAE01014611">
    <property type="protein sequence ID" value="CAG00831.1"/>
    <property type="molecule type" value="Genomic_DNA"/>
</dbReference>
<evidence type="ECO:0000259" key="3">
    <source>
        <dbReference type="PROSITE" id="PS51844"/>
    </source>
</evidence>
<proteinExistence type="predicted"/>
<comment type="caution">
    <text evidence="4">The sequence shown here is derived from an EMBL/GenBank/DDBJ whole genome shotgun (WGS) entry which is preliminary data.</text>
</comment>
<sequence>ARVWIPDAEEVWRSAELTKDYKNGDASLQLLLEDGT</sequence>
<dbReference type="AlphaFoldDB" id="Q4SEV1"/>
<dbReference type="KEGG" id="tng:GSTEN00019374G001"/>
<feature type="non-terminal residue" evidence="4">
    <location>
        <position position="1"/>
    </location>
</feature>
<feature type="non-terminal residue" evidence="4">
    <location>
        <position position="36"/>
    </location>
</feature>
<evidence type="ECO:0000256" key="1">
    <source>
        <dbReference type="ARBA" id="ARBA00022741"/>
    </source>
</evidence>
<feature type="domain" description="Myosin N-terminal SH3-like" evidence="3">
    <location>
        <begin position="1"/>
        <end position="36"/>
    </location>
</feature>
<dbReference type="PROSITE" id="PS51844">
    <property type="entry name" value="SH3_LIKE"/>
    <property type="match status" value="1"/>
</dbReference>
<keyword evidence="2" id="KW-0067">ATP-binding</keyword>